<dbReference type="HOGENOM" id="CLU_020336_50_4_2"/>
<dbReference type="GeneID" id="24796904"/>
<sequence>MIFGFFDSAGLKLRYLDMGEGEPLILVHGLGGCIEAWTAQLEDFSEEFRVIALDLRGFGMSDAPEKVSIEGFADDVRNLMDHLEIEKASILGHSMGGLVCMEFYRKYPERVKSLILANTFHKLPEQVRKEFEQRLKILEASPDMTQIARFIAEISLYQKREELKELVETIIRKNSKEVYTAATSELAKADYENVLPNMRVPVLVITAEHDVTTPPAFGLEISRLVPGSTVKEISNAAHLAMLENPDEFNRAVTEFLKNVHEQQ</sequence>
<evidence type="ECO:0000313" key="3">
    <source>
        <dbReference type="EMBL" id="AIY89361.1"/>
    </source>
</evidence>
<accession>A0A0A7GEI7</accession>
<dbReference type="eggNOG" id="arCOG01648">
    <property type="taxonomic scope" value="Archaea"/>
</dbReference>
<gene>
    <name evidence="3" type="ORF">GACE_0305</name>
</gene>
<evidence type="ECO:0000256" key="1">
    <source>
        <dbReference type="ARBA" id="ARBA00022801"/>
    </source>
</evidence>
<dbReference type="Proteomes" id="UP000030624">
    <property type="component" value="Chromosome"/>
</dbReference>
<dbReference type="PANTHER" id="PTHR43798">
    <property type="entry name" value="MONOACYLGLYCEROL LIPASE"/>
    <property type="match status" value="1"/>
</dbReference>
<dbReference type="InterPro" id="IPR050266">
    <property type="entry name" value="AB_hydrolase_sf"/>
</dbReference>
<dbReference type="Gene3D" id="3.40.50.1820">
    <property type="entry name" value="alpha/beta hydrolase"/>
    <property type="match status" value="1"/>
</dbReference>
<dbReference type="Pfam" id="PF00561">
    <property type="entry name" value="Abhydrolase_1"/>
    <property type="match status" value="1"/>
</dbReference>
<dbReference type="GO" id="GO:0016787">
    <property type="term" value="F:hydrolase activity"/>
    <property type="evidence" value="ECO:0007669"/>
    <property type="project" value="UniProtKB-KW"/>
</dbReference>
<name>A0A0A7GEI7_GEOAI</name>
<dbReference type="AlphaFoldDB" id="A0A0A7GEI7"/>
<keyword evidence="1 3" id="KW-0378">Hydrolase</keyword>
<dbReference type="SMR" id="A0A0A7GEI7"/>
<dbReference type="PRINTS" id="PR00111">
    <property type="entry name" value="ABHYDROLASE"/>
</dbReference>
<dbReference type="PANTHER" id="PTHR43798:SF31">
    <property type="entry name" value="AB HYDROLASE SUPERFAMILY PROTEIN YCLE"/>
    <property type="match status" value="1"/>
</dbReference>
<reference evidence="3 4" key="1">
    <citation type="journal article" date="2015" name="Appl. Environ. Microbiol.">
        <title>The Geoglobus acetivorans genome: Fe(III) reduction, acetate utilization, autotrophic growth, and degradation of aromatic compounds in a hyperthermophilic archaeon.</title>
        <authorList>
            <person name="Mardanov A.V."/>
            <person name="Slododkina G.B."/>
            <person name="Slobodkin A.I."/>
            <person name="Beletsky A.V."/>
            <person name="Gavrilov S.N."/>
            <person name="Kublanov I.V."/>
            <person name="Bonch-Osmolovskaya E.A."/>
            <person name="Skryabin K.G."/>
            <person name="Ravin N.V."/>
        </authorList>
    </citation>
    <scope>NUCLEOTIDE SEQUENCE [LARGE SCALE GENOMIC DNA]</scope>
    <source>
        <strain evidence="3 4">SBH6</strain>
    </source>
</reference>
<dbReference type="GO" id="GO:0016020">
    <property type="term" value="C:membrane"/>
    <property type="evidence" value="ECO:0007669"/>
    <property type="project" value="TreeGrafter"/>
</dbReference>
<proteinExistence type="predicted"/>
<feature type="domain" description="AB hydrolase-1" evidence="2">
    <location>
        <begin position="23"/>
        <end position="245"/>
    </location>
</feature>
<dbReference type="RefSeq" id="WP_318249245.1">
    <property type="nucleotide sequence ID" value="NZ_CP009552.1"/>
</dbReference>
<evidence type="ECO:0000259" key="2">
    <source>
        <dbReference type="Pfam" id="PF00561"/>
    </source>
</evidence>
<dbReference type="STRING" id="565033.GACE_0305"/>
<dbReference type="EMBL" id="CP009552">
    <property type="protein sequence ID" value="AIY89361.1"/>
    <property type="molecule type" value="Genomic_DNA"/>
</dbReference>
<organism evidence="3 4">
    <name type="scientific">Geoglobus acetivorans</name>
    <dbReference type="NCBI Taxonomy" id="565033"/>
    <lineage>
        <taxon>Archaea</taxon>
        <taxon>Methanobacteriati</taxon>
        <taxon>Methanobacteriota</taxon>
        <taxon>Archaeoglobi</taxon>
        <taxon>Archaeoglobales</taxon>
        <taxon>Archaeoglobaceae</taxon>
        <taxon>Geoglobus</taxon>
    </lineage>
</organism>
<dbReference type="SUPFAM" id="SSF53474">
    <property type="entry name" value="alpha/beta-Hydrolases"/>
    <property type="match status" value="1"/>
</dbReference>
<dbReference type="KEGG" id="gac:GACE_0305"/>
<dbReference type="InterPro" id="IPR029058">
    <property type="entry name" value="AB_hydrolase_fold"/>
</dbReference>
<dbReference type="InterPro" id="IPR000073">
    <property type="entry name" value="AB_hydrolase_1"/>
</dbReference>
<protein>
    <submittedName>
        <fullName evidence="3">Alpha/beta hydrolase fold protein</fullName>
    </submittedName>
</protein>
<evidence type="ECO:0000313" key="4">
    <source>
        <dbReference type="Proteomes" id="UP000030624"/>
    </source>
</evidence>